<keyword evidence="1" id="KW-0812">Transmembrane</keyword>
<proteinExistence type="predicted"/>
<dbReference type="InterPro" id="IPR021401">
    <property type="entry name" value="DUF3040"/>
</dbReference>
<accession>A0A2V5IPX5</accession>
<keyword evidence="3" id="KW-1185">Reference proteome</keyword>
<dbReference type="Pfam" id="PF11239">
    <property type="entry name" value="DUF3040"/>
    <property type="match status" value="1"/>
</dbReference>
<evidence type="ECO:0008006" key="4">
    <source>
        <dbReference type="Google" id="ProtNLM"/>
    </source>
</evidence>
<evidence type="ECO:0000313" key="3">
    <source>
        <dbReference type="Proteomes" id="UP000247980"/>
    </source>
</evidence>
<dbReference type="Proteomes" id="UP000247980">
    <property type="component" value="Unassembled WGS sequence"/>
</dbReference>
<name>A0A2V5IPX5_9MICC</name>
<reference evidence="2 3" key="1">
    <citation type="submission" date="2018-05" db="EMBL/GenBank/DDBJ databases">
        <title>Genetic diversity of glacier-inhabiting Cryobacterium bacteria in China and description of Cryobacterium mengkeensis sp. nov. and Arthrobacter glacialis sp. nov.</title>
        <authorList>
            <person name="Liu Q."/>
            <person name="Xin Y.-H."/>
        </authorList>
    </citation>
    <scope>NUCLEOTIDE SEQUENCE [LARGE SCALE GENOMIC DNA]</scope>
    <source>
        <strain evidence="2 3">B7</strain>
    </source>
</reference>
<dbReference type="AlphaFoldDB" id="A0A2V5IPX5"/>
<sequence length="101" mass="11505">MFREVLMLFSEYERRVLSEVEEDFRKDAPRLAEMLRTGAVKRPPLDLVILACTLMPAIVVFVLALITQSMVLMLVSVALLILSVPSTQAMTRIIHDSSWDR</sequence>
<evidence type="ECO:0000256" key="1">
    <source>
        <dbReference type="SAM" id="Phobius"/>
    </source>
</evidence>
<protein>
    <recommendedName>
        <fullName evidence="4">DUF3040 domain-containing protein</fullName>
    </recommendedName>
</protein>
<evidence type="ECO:0000313" key="2">
    <source>
        <dbReference type="EMBL" id="PYI38638.1"/>
    </source>
</evidence>
<organism evidence="2 3">
    <name type="scientific">Arthrobacter psychrolactophilus</name>
    <dbReference type="NCBI Taxonomy" id="92442"/>
    <lineage>
        <taxon>Bacteria</taxon>
        <taxon>Bacillati</taxon>
        <taxon>Actinomycetota</taxon>
        <taxon>Actinomycetes</taxon>
        <taxon>Micrococcales</taxon>
        <taxon>Micrococcaceae</taxon>
        <taxon>Arthrobacter</taxon>
    </lineage>
</organism>
<dbReference type="EMBL" id="QJVC01000006">
    <property type="protein sequence ID" value="PYI38638.1"/>
    <property type="molecule type" value="Genomic_DNA"/>
</dbReference>
<feature type="transmembrane region" description="Helical" evidence="1">
    <location>
        <begin position="72"/>
        <end position="91"/>
    </location>
</feature>
<feature type="transmembrane region" description="Helical" evidence="1">
    <location>
        <begin position="45"/>
        <end position="66"/>
    </location>
</feature>
<keyword evidence="1" id="KW-1133">Transmembrane helix</keyword>
<keyword evidence="1" id="KW-0472">Membrane</keyword>
<gene>
    <name evidence="2" type="ORF">CVS30_08715</name>
</gene>
<comment type="caution">
    <text evidence="2">The sequence shown here is derived from an EMBL/GenBank/DDBJ whole genome shotgun (WGS) entry which is preliminary data.</text>
</comment>